<organism evidence="3 4">
    <name type="scientific">Triparma laevis f. longispina</name>
    <dbReference type="NCBI Taxonomy" id="1714387"/>
    <lineage>
        <taxon>Eukaryota</taxon>
        <taxon>Sar</taxon>
        <taxon>Stramenopiles</taxon>
        <taxon>Ochrophyta</taxon>
        <taxon>Bolidophyceae</taxon>
        <taxon>Parmales</taxon>
        <taxon>Triparmaceae</taxon>
        <taxon>Triparma</taxon>
    </lineage>
</organism>
<evidence type="ECO:0000256" key="1">
    <source>
        <dbReference type="SAM" id="MobiDB-lite"/>
    </source>
</evidence>
<proteinExistence type="predicted"/>
<feature type="region of interest" description="Disordered" evidence="1">
    <location>
        <begin position="98"/>
        <end position="120"/>
    </location>
</feature>
<dbReference type="Proteomes" id="UP001165122">
    <property type="component" value="Unassembled WGS sequence"/>
</dbReference>
<evidence type="ECO:0000313" key="4">
    <source>
        <dbReference type="Proteomes" id="UP001165122"/>
    </source>
</evidence>
<reference evidence="4" key="1">
    <citation type="journal article" date="2023" name="Commun. Biol.">
        <title>Genome analysis of Parmales, the sister group of diatoms, reveals the evolutionary specialization of diatoms from phago-mixotrophs to photoautotrophs.</title>
        <authorList>
            <person name="Ban H."/>
            <person name="Sato S."/>
            <person name="Yoshikawa S."/>
            <person name="Yamada K."/>
            <person name="Nakamura Y."/>
            <person name="Ichinomiya M."/>
            <person name="Sato N."/>
            <person name="Blanc-Mathieu R."/>
            <person name="Endo H."/>
            <person name="Kuwata A."/>
            <person name="Ogata H."/>
        </authorList>
    </citation>
    <scope>NUCLEOTIDE SEQUENCE [LARGE SCALE GENOMIC DNA]</scope>
    <source>
        <strain evidence="4">NIES 3700</strain>
    </source>
</reference>
<evidence type="ECO:0000259" key="2">
    <source>
        <dbReference type="Pfam" id="PF14688"/>
    </source>
</evidence>
<dbReference type="AlphaFoldDB" id="A0A9W7FQH4"/>
<keyword evidence="4" id="KW-1185">Reference proteome</keyword>
<feature type="compositionally biased region" description="Pro residues" evidence="1">
    <location>
        <begin position="106"/>
        <end position="116"/>
    </location>
</feature>
<dbReference type="InterPro" id="IPR027989">
    <property type="entry name" value="DUF4461"/>
</dbReference>
<protein>
    <recommendedName>
        <fullName evidence="2">DUF4461 domain-containing protein</fullName>
    </recommendedName>
</protein>
<sequence length="462" mass="53243">MSHSRYLNDLRRRVMLLVHPDIAPSKHAELNTTFVQQLMNRLSQQDVREYKKNGRILSSSSSFSSQPASRVFVQSATLSIDLDVPVLDLLDNLQKLTKKSSTHQHNPPPAPPPPNSAPSNEEVLKQFEEANRARLSRYHKAPPSTHSLSVFLKNVALEPILHAKLWTRRAREQAREFTRLSGCRSLDLKTLNWSSQNTSILLRRLNQTVSEYGHAQNFLGDFKSIHFTYEATRVCSLEGKLYLNPSDNGEEWERVLLEVKHPNVKERITRFTEEVALKKEYLLNEYNISFVKGVTSTPQEYLRFLNRMTETSNEVGASALIQSRLRCVVEGEHWRRQFIKFNGELQCCAAGEKKSVEDFLFRSMEEAREMNEEHFALKSLVNSQSQSLKKTLNLTMMPEVRGEGAGWYDEVLNSLSRLHELGGGEKSRYRIVEGRIDLVLGRERSFRLDNNGRVVFPREWDE</sequence>
<feature type="domain" description="DUF4461" evidence="2">
    <location>
        <begin position="183"/>
        <end position="396"/>
    </location>
</feature>
<name>A0A9W7FQH4_9STRA</name>
<comment type="caution">
    <text evidence="3">The sequence shown here is derived from an EMBL/GenBank/DDBJ whole genome shotgun (WGS) entry which is preliminary data.</text>
</comment>
<dbReference type="Pfam" id="PF14688">
    <property type="entry name" value="DUF4461"/>
    <property type="match status" value="1"/>
</dbReference>
<dbReference type="EMBL" id="BRXW01000245">
    <property type="protein sequence ID" value="GMI16181.1"/>
    <property type="molecule type" value="Genomic_DNA"/>
</dbReference>
<gene>
    <name evidence="3" type="ORF">TrLO_g5346</name>
</gene>
<accession>A0A9W7FQH4</accession>
<dbReference type="OrthoDB" id="10355005at2759"/>
<evidence type="ECO:0000313" key="3">
    <source>
        <dbReference type="EMBL" id="GMI16181.1"/>
    </source>
</evidence>